<dbReference type="OrthoDB" id="9805728at2"/>
<evidence type="ECO:0000256" key="1">
    <source>
        <dbReference type="ARBA" id="ARBA00022801"/>
    </source>
</evidence>
<keyword evidence="4" id="KW-1185">Reference proteome</keyword>
<dbReference type="Gene3D" id="3.60.15.10">
    <property type="entry name" value="Ribonuclease Z/Hydroxyacylglutathione hydrolase-like"/>
    <property type="match status" value="1"/>
</dbReference>
<dbReference type="AlphaFoldDB" id="A0A562TLZ2"/>
<evidence type="ECO:0000313" key="3">
    <source>
        <dbReference type="EMBL" id="TWI94611.1"/>
    </source>
</evidence>
<dbReference type="EMBL" id="VLLI01000019">
    <property type="protein sequence ID" value="TWI94611.1"/>
    <property type="molecule type" value="Genomic_DNA"/>
</dbReference>
<evidence type="ECO:0000259" key="2">
    <source>
        <dbReference type="Pfam" id="PF12706"/>
    </source>
</evidence>
<comment type="caution">
    <text evidence="3">The sequence shown here is derived from an EMBL/GenBank/DDBJ whole genome shotgun (WGS) entry which is preliminary data.</text>
</comment>
<reference evidence="3 4" key="1">
    <citation type="submission" date="2019-07" db="EMBL/GenBank/DDBJ databases">
        <title>Genomic Encyclopedia of Archaeal and Bacterial Type Strains, Phase II (KMG-II): from individual species to whole genera.</title>
        <authorList>
            <person name="Goeker M."/>
        </authorList>
    </citation>
    <scope>NUCLEOTIDE SEQUENCE [LARGE SCALE GENOMIC DNA]</scope>
    <source>
        <strain evidence="3 4">ATCC BAA-1854</strain>
    </source>
</reference>
<proteinExistence type="predicted"/>
<feature type="domain" description="Metallo-beta-lactamase" evidence="2">
    <location>
        <begin position="19"/>
        <end position="215"/>
    </location>
</feature>
<dbReference type="GO" id="GO:0016787">
    <property type="term" value="F:hydrolase activity"/>
    <property type="evidence" value="ECO:0007669"/>
    <property type="project" value="UniProtKB-KW"/>
</dbReference>
<dbReference type="SUPFAM" id="SSF56281">
    <property type="entry name" value="Metallo-hydrolase/oxidoreductase"/>
    <property type="match status" value="1"/>
</dbReference>
<dbReference type="InterPro" id="IPR036866">
    <property type="entry name" value="RibonucZ/Hydroxyglut_hydro"/>
</dbReference>
<evidence type="ECO:0000313" key="4">
    <source>
        <dbReference type="Proteomes" id="UP000317010"/>
    </source>
</evidence>
<dbReference type="Proteomes" id="UP000317010">
    <property type="component" value="Unassembled WGS sequence"/>
</dbReference>
<sequence>MKLQLLRNATQILSVNGKNILIDPMFAAKDTFDPLPAAPGTPRAPLVDLPVNDDELLKLITKIDAVLLTHIHFDHWDKKAQELLPKNIPLFCQPANTETILGQGFINVIPVNDQITWNEISINRTGGRHGTGEVGERMGIVSGYYIKHQNDAVYIAGDTIWCDEVKRAIDQFNPSRIVVNGGAARFATGDPIVMNIEDVIKVCQYALLAKIYVVHLEAVSHGTESRQQIKAALQTNGLTTQCFVPNDGEFLF</sequence>
<accession>A0A562TLZ2</accession>
<protein>
    <submittedName>
        <fullName evidence="3">L-ascorbate metabolism protein UlaG (Beta-lactamase superfamily)</fullName>
    </submittedName>
</protein>
<keyword evidence="1" id="KW-0378">Hydrolase</keyword>
<dbReference type="InterPro" id="IPR001279">
    <property type="entry name" value="Metallo-B-lactamas"/>
</dbReference>
<dbReference type="InterPro" id="IPR050114">
    <property type="entry name" value="UPF0173_UPF0282_UlaG_hydrolase"/>
</dbReference>
<organism evidence="3 4">
    <name type="scientific">Mucilaginibacter frigoritolerans</name>
    <dbReference type="NCBI Taxonomy" id="652788"/>
    <lineage>
        <taxon>Bacteria</taxon>
        <taxon>Pseudomonadati</taxon>
        <taxon>Bacteroidota</taxon>
        <taxon>Sphingobacteriia</taxon>
        <taxon>Sphingobacteriales</taxon>
        <taxon>Sphingobacteriaceae</taxon>
        <taxon>Mucilaginibacter</taxon>
    </lineage>
</organism>
<dbReference type="PANTHER" id="PTHR43546:SF9">
    <property type="entry name" value="L-ASCORBATE-6-PHOSPHATE LACTONASE ULAG-RELATED"/>
    <property type="match status" value="1"/>
</dbReference>
<dbReference type="Pfam" id="PF12706">
    <property type="entry name" value="Lactamase_B_2"/>
    <property type="match status" value="1"/>
</dbReference>
<gene>
    <name evidence="3" type="ORF">JN11_04722</name>
</gene>
<dbReference type="PANTHER" id="PTHR43546">
    <property type="entry name" value="UPF0173 METAL-DEPENDENT HYDROLASE MJ1163-RELATED"/>
    <property type="match status" value="1"/>
</dbReference>
<dbReference type="RefSeq" id="WP_144916560.1">
    <property type="nucleotide sequence ID" value="NZ_VLLI01000019.1"/>
</dbReference>
<name>A0A562TLZ2_9SPHI</name>